<dbReference type="AlphaFoldDB" id="A0A5J4X9P0"/>
<sequence length="864" mass="97680">MQLQIHFVTAQKKNNNTPNQSRGTTPKYKLPYRVSDDFIKEDAYRKLMISVSFPRDIKTVIDVVIVVQTEDTVATTTILDMLINAKANITVTGTTGTDKTIVINDFLHISTVQDKSLFFQINFSAQSSAKGIQEVHEGRLTHRRSNLIGPPVGKQGILIRQCVTQFGVYDRKKLTFIHLTDTVFVAACGPPGGGKHEVTRRLTRQFHTIGMPQVGTAAMITIFSSIVAGFLSNQKPSLPATVQELTQPLVDATVELYHKACSTFLPTPSKSHYKFNLRDASSLVNGVLHASSGCYQLASTVAKLWTHERIRVFLDRLIDNADRNAFDQVISDVQRDFFIYPKEPLSEPFDIEEKPNQLVFTDFPERPAQQQIYKEFKMGDELSRILMDRLDDYNLASQKPKLLILFDDAILHLARIALEVIKSYGQMVFREDLKKPLRVAGEKKQQYEIDELVEIVRPLAKEAGKPLGRDDVMAYFTSLVARRRTVTWAVDQRYTDKMAEACVHMHLSVEQASSRFLSEMKRHNYTTPTSYLELHNSYEGILKEMDQSIAARHRKLNNGLQSLIRTNSEVEVMQGQLIAIQPRLNQSQKDTIAIMAELTVQQKEVEGKEEVVRGEEAIVTQQTNEAEALAEDSQKDLSRTLPKYIATINAVQSLDKSDIYEVKSFARPPELVTFVMASVCLLFNQPQTWEQTKKLMNAKFLGKLSDYDKDILDEKMKSKLKASYINSPKFQPEVVESVSKAAKSLCAWVRTLYEYSEVAKEVAPKKAKAKESMTKLAQMNEALSAKKAELRQVQDKLAQLKAKYDASVSKKDKIEAEIEASRVKLDRAEKFLSGLSDQYERWTQSVKDLTASRSTLHGDALIAT</sequence>
<feature type="coiled-coil region" evidence="10">
    <location>
        <begin position="766"/>
        <end position="831"/>
    </location>
</feature>
<dbReference type="InterPro" id="IPR041589">
    <property type="entry name" value="DNAH3_AAA_lid_1"/>
</dbReference>
<dbReference type="InterPro" id="IPR024317">
    <property type="entry name" value="Dynein_heavy_chain_D4_dom"/>
</dbReference>
<dbReference type="GO" id="GO:0030286">
    <property type="term" value="C:dynein complex"/>
    <property type="evidence" value="ECO:0007669"/>
    <property type="project" value="UniProtKB-KW"/>
</dbReference>
<dbReference type="GO" id="GO:0005524">
    <property type="term" value="F:ATP binding"/>
    <property type="evidence" value="ECO:0007669"/>
    <property type="project" value="UniProtKB-KW"/>
</dbReference>
<keyword evidence="4" id="KW-0547">Nucleotide-binding</keyword>
<dbReference type="FunFam" id="1.20.920.30:FF:000002">
    <property type="entry name" value="Dynein axonemal heavy chain 3"/>
    <property type="match status" value="1"/>
</dbReference>
<feature type="domain" description="Dynein heavy chain AAA module D4" evidence="12">
    <location>
        <begin position="480"/>
        <end position="539"/>
    </location>
</feature>
<keyword evidence="6" id="KW-0243">Dynein</keyword>
<dbReference type="InterPro" id="IPR027417">
    <property type="entry name" value="P-loop_NTPase"/>
</dbReference>
<dbReference type="Pfam" id="PF17857">
    <property type="entry name" value="AAA_lid_1"/>
    <property type="match status" value="1"/>
</dbReference>
<dbReference type="GO" id="GO:0005874">
    <property type="term" value="C:microtubule"/>
    <property type="evidence" value="ECO:0007669"/>
    <property type="project" value="UniProtKB-KW"/>
</dbReference>
<dbReference type="Gene3D" id="3.40.50.300">
    <property type="entry name" value="P-loop containing nucleotide triphosphate hydrolases"/>
    <property type="match status" value="1"/>
</dbReference>
<evidence type="ECO:0000256" key="9">
    <source>
        <dbReference type="ARBA" id="ARBA00023212"/>
    </source>
</evidence>
<dbReference type="EMBL" id="SNRW01000059">
    <property type="protein sequence ID" value="KAA6403803.1"/>
    <property type="molecule type" value="Genomic_DNA"/>
</dbReference>
<dbReference type="Proteomes" id="UP000324800">
    <property type="component" value="Unassembled WGS sequence"/>
</dbReference>
<keyword evidence="7 10" id="KW-0175">Coiled coil</keyword>
<dbReference type="InterPro" id="IPR024743">
    <property type="entry name" value="Dynein_HC_stalk"/>
</dbReference>
<evidence type="ECO:0000256" key="4">
    <source>
        <dbReference type="ARBA" id="ARBA00022741"/>
    </source>
</evidence>
<feature type="domain" description="Dynein heavy chain coiled coil stalk" evidence="11">
    <location>
        <begin position="555"/>
        <end position="863"/>
    </location>
</feature>
<gene>
    <name evidence="14" type="ORF">EZS28_000678</name>
</gene>
<evidence type="ECO:0000313" key="14">
    <source>
        <dbReference type="EMBL" id="KAA6403803.1"/>
    </source>
</evidence>
<keyword evidence="8" id="KW-0505">Motor protein</keyword>
<comment type="caution">
    <text evidence="14">The sequence shown here is derived from an EMBL/GenBank/DDBJ whole genome shotgun (WGS) entry which is preliminary data.</text>
</comment>
<dbReference type="OrthoDB" id="5593012at2759"/>
<dbReference type="Gene3D" id="1.20.920.30">
    <property type="match status" value="1"/>
</dbReference>
<dbReference type="Pfam" id="PF12775">
    <property type="entry name" value="AAA_7"/>
    <property type="match status" value="2"/>
</dbReference>
<evidence type="ECO:0000259" key="11">
    <source>
        <dbReference type="Pfam" id="PF12777"/>
    </source>
</evidence>
<comment type="subcellular location">
    <subcellularLocation>
        <location evidence="1">Cytoplasm</location>
        <location evidence="1">Cytoskeleton</location>
    </subcellularLocation>
</comment>
<evidence type="ECO:0000256" key="10">
    <source>
        <dbReference type="SAM" id="Coils"/>
    </source>
</evidence>
<protein>
    <submittedName>
        <fullName evidence="14">Putative dynein heavy chain</fullName>
    </submittedName>
</protein>
<dbReference type="PANTHER" id="PTHR22878">
    <property type="entry name" value="DYNEIN HEAVY CHAIN 6, AXONEMAL-LIKE-RELATED"/>
    <property type="match status" value="1"/>
</dbReference>
<dbReference type="PANTHER" id="PTHR22878:SF68">
    <property type="entry name" value="DYNEIN HEAVY CHAIN 6, AXONEMAL-LIKE"/>
    <property type="match status" value="1"/>
</dbReference>
<proteinExistence type="predicted"/>
<organism evidence="14 15">
    <name type="scientific">Streblomastix strix</name>
    <dbReference type="NCBI Taxonomy" id="222440"/>
    <lineage>
        <taxon>Eukaryota</taxon>
        <taxon>Metamonada</taxon>
        <taxon>Preaxostyla</taxon>
        <taxon>Oxymonadida</taxon>
        <taxon>Streblomastigidae</taxon>
        <taxon>Streblomastix</taxon>
    </lineage>
</organism>
<dbReference type="GO" id="GO:0045505">
    <property type="term" value="F:dynein intermediate chain binding"/>
    <property type="evidence" value="ECO:0007669"/>
    <property type="project" value="InterPro"/>
</dbReference>
<dbReference type="GO" id="GO:0051959">
    <property type="term" value="F:dynein light intermediate chain binding"/>
    <property type="evidence" value="ECO:0007669"/>
    <property type="project" value="InterPro"/>
</dbReference>
<dbReference type="Gene3D" id="1.20.920.20">
    <property type="match status" value="1"/>
</dbReference>
<evidence type="ECO:0000259" key="12">
    <source>
        <dbReference type="Pfam" id="PF12780"/>
    </source>
</evidence>
<dbReference type="InterPro" id="IPR026983">
    <property type="entry name" value="DHC"/>
</dbReference>
<evidence type="ECO:0000256" key="6">
    <source>
        <dbReference type="ARBA" id="ARBA00023017"/>
    </source>
</evidence>
<reference evidence="14 15" key="1">
    <citation type="submission" date="2019-03" db="EMBL/GenBank/DDBJ databases">
        <title>Single cell metagenomics reveals metabolic interactions within the superorganism composed of flagellate Streblomastix strix and complex community of Bacteroidetes bacteria on its surface.</title>
        <authorList>
            <person name="Treitli S.C."/>
            <person name="Kolisko M."/>
            <person name="Husnik F."/>
            <person name="Keeling P."/>
            <person name="Hampl V."/>
        </authorList>
    </citation>
    <scope>NUCLEOTIDE SEQUENCE [LARGE SCALE GENOMIC DNA]</scope>
    <source>
        <strain evidence="14">ST1C</strain>
    </source>
</reference>
<evidence type="ECO:0000256" key="1">
    <source>
        <dbReference type="ARBA" id="ARBA00004245"/>
    </source>
</evidence>
<name>A0A5J4X9P0_9EUKA</name>
<evidence type="ECO:0000256" key="5">
    <source>
        <dbReference type="ARBA" id="ARBA00022840"/>
    </source>
</evidence>
<evidence type="ECO:0000256" key="7">
    <source>
        <dbReference type="ARBA" id="ARBA00023054"/>
    </source>
</evidence>
<dbReference type="Pfam" id="PF12780">
    <property type="entry name" value="AAA_8"/>
    <property type="match status" value="1"/>
</dbReference>
<dbReference type="SUPFAM" id="SSF52540">
    <property type="entry name" value="P-loop containing nucleoside triphosphate hydrolases"/>
    <property type="match status" value="1"/>
</dbReference>
<dbReference type="FunFam" id="1.20.920.20:FF:000001">
    <property type="entry name" value="dynein heavy chain 2, axonemal"/>
    <property type="match status" value="1"/>
</dbReference>
<evidence type="ECO:0000256" key="8">
    <source>
        <dbReference type="ARBA" id="ARBA00023175"/>
    </source>
</evidence>
<keyword evidence="9" id="KW-0206">Cytoskeleton</keyword>
<dbReference type="Pfam" id="PF12777">
    <property type="entry name" value="MT"/>
    <property type="match status" value="1"/>
</dbReference>
<evidence type="ECO:0000313" key="15">
    <source>
        <dbReference type="Proteomes" id="UP000324800"/>
    </source>
</evidence>
<accession>A0A5J4X9P0</accession>
<keyword evidence="3" id="KW-0493">Microtubule</keyword>
<evidence type="ECO:0000256" key="2">
    <source>
        <dbReference type="ARBA" id="ARBA00022490"/>
    </source>
</evidence>
<evidence type="ECO:0000259" key="13">
    <source>
        <dbReference type="Pfam" id="PF17857"/>
    </source>
</evidence>
<dbReference type="GO" id="GO:0007018">
    <property type="term" value="P:microtubule-based movement"/>
    <property type="evidence" value="ECO:0007669"/>
    <property type="project" value="InterPro"/>
</dbReference>
<keyword evidence="2" id="KW-0963">Cytoplasm</keyword>
<keyword evidence="5" id="KW-0067">ATP-binding</keyword>
<evidence type="ECO:0000256" key="3">
    <source>
        <dbReference type="ARBA" id="ARBA00022701"/>
    </source>
</evidence>
<feature type="domain" description="Dynein heavy chain 3 AAA+ lid" evidence="13">
    <location>
        <begin position="249"/>
        <end position="338"/>
    </location>
</feature>